<dbReference type="PANTHER" id="PTHR24189">
    <property type="entry name" value="MYOTROPHIN"/>
    <property type="match status" value="1"/>
</dbReference>
<proteinExistence type="predicted"/>
<dbReference type="SUPFAM" id="SSF56112">
    <property type="entry name" value="Protein kinase-like (PK-like)"/>
    <property type="match status" value="1"/>
</dbReference>
<evidence type="ECO:0000313" key="3">
    <source>
        <dbReference type="EMBL" id="CAG8450089.1"/>
    </source>
</evidence>
<dbReference type="SMART" id="SM00248">
    <property type="entry name" value="ANK"/>
    <property type="match status" value="4"/>
</dbReference>
<name>A0A9N8VGP4_9GLOM</name>
<protein>
    <submittedName>
        <fullName evidence="3">3263_t:CDS:1</fullName>
    </submittedName>
</protein>
<dbReference type="Gene3D" id="3.30.200.20">
    <property type="entry name" value="Phosphorylase Kinase, domain 1"/>
    <property type="match status" value="1"/>
</dbReference>
<comment type="caution">
    <text evidence="3">The sequence shown here is derived from an EMBL/GenBank/DDBJ whole genome shotgun (WGS) entry which is preliminary data.</text>
</comment>
<gene>
    <name evidence="3" type="ORF">AGERDE_LOCUS1675</name>
</gene>
<accession>A0A9N8VGP4</accession>
<dbReference type="InterPro" id="IPR011009">
    <property type="entry name" value="Kinase-like_dom_sf"/>
</dbReference>
<dbReference type="PANTHER" id="PTHR24189:SF50">
    <property type="entry name" value="ANKYRIN REPEAT AND SOCS BOX PROTEIN 2"/>
    <property type="match status" value="1"/>
</dbReference>
<dbReference type="SUPFAM" id="SSF48403">
    <property type="entry name" value="Ankyrin repeat"/>
    <property type="match status" value="1"/>
</dbReference>
<dbReference type="InterPro" id="IPR036770">
    <property type="entry name" value="Ankyrin_rpt-contain_sf"/>
</dbReference>
<keyword evidence="2" id="KW-0040">ANK repeat</keyword>
<keyword evidence="1" id="KW-0677">Repeat</keyword>
<dbReference type="OrthoDB" id="10261027at2759"/>
<evidence type="ECO:0000313" key="4">
    <source>
        <dbReference type="Proteomes" id="UP000789831"/>
    </source>
</evidence>
<evidence type="ECO:0000256" key="2">
    <source>
        <dbReference type="ARBA" id="ARBA00023043"/>
    </source>
</evidence>
<evidence type="ECO:0000256" key="1">
    <source>
        <dbReference type="ARBA" id="ARBA00022737"/>
    </source>
</evidence>
<organism evidence="3 4">
    <name type="scientific">Ambispora gerdemannii</name>
    <dbReference type="NCBI Taxonomy" id="144530"/>
    <lineage>
        <taxon>Eukaryota</taxon>
        <taxon>Fungi</taxon>
        <taxon>Fungi incertae sedis</taxon>
        <taxon>Mucoromycota</taxon>
        <taxon>Glomeromycotina</taxon>
        <taxon>Glomeromycetes</taxon>
        <taxon>Archaeosporales</taxon>
        <taxon>Ambisporaceae</taxon>
        <taxon>Ambispora</taxon>
    </lineage>
</organism>
<sequence>MTSSTTPSSSSFSDNINAVVTNNAPANSKSKKEWLDYALNEKLIKSVPYSEIQDIDVIGRGGFAEVYVGFWPSASSLVALKCLKVQPGFDNPKSWDLFVGELRLVMSVNHNESIIRFFGVSRAQTFHTVSENHYEVSASNVNQIYETPDLMSGFLQLQNMKTICKEICFKYKQALKRATIPSECSPVYHCALGDTAGLKWHLNNANCTDAGRHLIATTAQYCPPSQIIPIFETLLEFNVEMKSQLDEKNHTAFHWLSENIRLLEKSNSSDNEKNYFSDATQWLINKGLDINAKNIFGRTALSWLVEKQQPQAVKIMLQYEVNPNIADENGSTPLHRVLTYEYKVNNERFNRKNREVVILLLEKGAHAHIPINPSQPSSTRSFPNSLFLAIFRGWPNEILQLLIKHEANPLDLKDGQDALHYAISMKRTQAVHFLVENVEEFRSANISEIKNNLRKLRHNSTRSESIPYTIN</sequence>
<keyword evidence="4" id="KW-1185">Reference proteome</keyword>
<dbReference type="EMBL" id="CAJVPL010000120">
    <property type="protein sequence ID" value="CAG8450089.1"/>
    <property type="molecule type" value="Genomic_DNA"/>
</dbReference>
<dbReference type="AlphaFoldDB" id="A0A9N8VGP4"/>
<dbReference type="InterPro" id="IPR050745">
    <property type="entry name" value="Multifunctional_regulatory"/>
</dbReference>
<reference evidence="3" key="1">
    <citation type="submission" date="2021-06" db="EMBL/GenBank/DDBJ databases">
        <authorList>
            <person name="Kallberg Y."/>
            <person name="Tangrot J."/>
            <person name="Rosling A."/>
        </authorList>
    </citation>
    <scope>NUCLEOTIDE SEQUENCE</scope>
    <source>
        <strain evidence="3">MT106</strain>
    </source>
</reference>
<dbReference type="InterPro" id="IPR002110">
    <property type="entry name" value="Ankyrin_rpt"/>
</dbReference>
<dbReference type="Proteomes" id="UP000789831">
    <property type="component" value="Unassembled WGS sequence"/>
</dbReference>
<dbReference type="Pfam" id="PF12796">
    <property type="entry name" value="Ank_2"/>
    <property type="match status" value="1"/>
</dbReference>
<dbReference type="Gene3D" id="1.25.40.20">
    <property type="entry name" value="Ankyrin repeat-containing domain"/>
    <property type="match status" value="1"/>
</dbReference>